<dbReference type="OrthoDB" id="3827811at2759"/>
<organism evidence="1 2">
    <name type="scientific">Peltaster fructicola</name>
    <dbReference type="NCBI Taxonomy" id="286661"/>
    <lineage>
        <taxon>Eukaryota</taxon>
        <taxon>Fungi</taxon>
        <taxon>Dikarya</taxon>
        <taxon>Ascomycota</taxon>
        <taxon>Pezizomycotina</taxon>
        <taxon>Dothideomycetes</taxon>
        <taxon>Dothideomycetes incertae sedis</taxon>
        <taxon>Peltaster</taxon>
    </lineage>
</organism>
<dbReference type="AlphaFoldDB" id="A0A6H0XLF8"/>
<dbReference type="EMBL" id="CP051139">
    <property type="protein sequence ID" value="QIW95563.1"/>
    <property type="molecule type" value="Genomic_DNA"/>
</dbReference>
<sequence>MFRAVVAKCSIGRWGLGAIRNGHWTPSDLRQVVCGFYSESHLPDEERCHLETYLDRRTWKFVYAWIAVLGVARASEKLWLEWNIWKQTLTRRVPKKLRNIDADVNSRTRGDYLFMESLQLAGRGDQAWEIFRESDLSLHVLKSWVLLDLIKDAYHAGDKAVELQMILSARYGDRIMDSGQPLRTMCKLDAVDSSGHAVISEKNAAAMYECLKTSLDPFATDGLVKGDTLAACREARMLHEADICETTDENKKHD</sequence>
<reference evidence="1 2" key="1">
    <citation type="journal article" date="2016" name="Sci. Rep.">
        <title>Peltaster fructicola genome reveals evolution from an invasive phytopathogen to an ectophytic parasite.</title>
        <authorList>
            <person name="Xu C."/>
            <person name="Chen H."/>
            <person name="Gleason M.L."/>
            <person name="Xu J.R."/>
            <person name="Liu H."/>
            <person name="Zhang R."/>
            <person name="Sun G."/>
        </authorList>
    </citation>
    <scope>NUCLEOTIDE SEQUENCE [LARGE SCALE GENOMIC DNA]</scope>
    <source>
        <strain evidence="1 2">LNHT1506</strain>
    </source>
</reference>
<dbReference type="Proteomes" id="UP000503462">
    <property type="component" value="Chromosome 1"/>
</dbReference>
<name>A0A6H0XLF8_9PEZI</name>
<evidence type="ECO:0000313" key="1">
    <source>
        <dbReference type="EMBL" id="QIW95563.1"/>
    </source>
</evidence>
<protein>
    <submittedName>
        <fullName evidence="1">Uncharacterized protein</fullName>
    </submittedName>
</protein>
<gene>
    <name evidence="1" type="ORF">AMS68_001081</name>
</gene>
<evidence type="ECO:0000313" key="2">
    <source>
        <dbReference type="Proteomes" id="UP000503462"/>
    </source>
</evidence>
<accession>A0A6H0XLF8</accession>
<keyword evidence="2" id="KW-1185">Reference proteome</keyword>
<proteinExistence type="predicted"/>